<proteinExistence type="predicted"/>
<dbReference type="Proteomes" id="UP000294225">
    <property type="component" value="Unassembled WGS sequence"/>
</dbReference>
<gene>
    <name evidence="4" type="ORF">E0H92_14640</name>
</gene>
<dbReference type="Pfam" id="PF08386">
    <property type="entry name" value="Abhydrolase_4"/>
    <property type="match status" value="1"/>
</dbReference>
<dbReference type="InterPro" id="IPR029058">
    <property type="entry name" value="AB_hydrolase_fold"/>
</dbReference>
<feature type="domain" description="Peptidase S33 tripeptidyl aminopeptidase-like C-terminal" evidence="3">
    <location>
        <begin position="322"/>
        <end position="402"/>
    </location>
</feature>
<organism evidence="4 5">
    <name type="scientific">Kribbella speibonae</name>
    <dbReference type="NCBI Taxonomy" id="1572660"/>
    <lineage>
        <taxon>Bacteria</taxon>
        <taxon>Bacillati</taxon>
        <taxon>Actinomycetota</taxon>
        <taxon>Actinomycetes</taxon>
        <taxon>Propionibacteriales</taxon>
        <taxon>Kribbellaceae</taxon>
        <taxon>Kribbella</taxon>
    </lineage>
</organism>
<keyword evidence="4" id="KW-0378">Hydrolase</keyword>
<feature type="domain" description="AB hydrolase-1" evidence="2">
    <location>
        <begin position="40"/>
        <end position="184"/>
    </location>
</feature>
<keyword evidence="1" id="KW-0812">Transmembrane</keyword>
<evidence type="ECO:0000313" key="4">
    <source>
        <dbReference type="EMBL" id="TCC37726.1"/>
    </source>
</evidence>
<dbReference type="Gene3D" id="3.40.50.1820">
    <property type="entry name" value="alpha/beta hydrolase"/>
    <property type="match status" value="1"/>
</dbReference>
<name>A0A4R0J0W2_9ACTN</name>
<evidence type="ECO:0000313" key="5">
    <source>
        <dbReference type="Proteomes" id="UP000294225"/>
    </source>
</evidence>
<feature type="transmembrane region" description="Helical" evidence="1">
    <location>
        <begin position="528"/>
        <end position="549"/>
    </location>
</feature>
<accession>A0A4R0J0W2</accession>
<feature type="transmembrane region" description="Helical" evidence="1">
    <location>
        <begin position="469"/>
        <end position="489"/>
    </location>
</feature>
<dbReference type="InterPro" id="IPR013595">
    <property type="entry name" value="Pept_S33_TAP-like_C"/>
</dbReference>
<dbReference type="EMBL" id="SJKC01000002">
    <property type="protein sequence ID" value="TCC37726.1"/>
    <property type="molecule type" value="Genomic_DNA"/>
</dbReference>
<reference evidence="4 5" key="1">
    <citation type="submission" date="2019-02" db="EMBL/GenBank/DDBJ databases">
        <title>Kribbella capetownensis sp. nov. and Kribbella speibonae sp. nov., isolated from soil.</title>
        <authorList>
            <person name="Curtis S.M."/>
            <person name="Norton I."/>
            <person name="Everest G.J."/>
            <person name="Meyers P.R."/>
        </authorList>
    </citation>
    <scope>NUCLEOTIDE SEQUENCE [LARGE SCALE GENOMIC DNA]</scope>
    <source>
        <strain evidence="4 5">YM55</strain>
    </source>
</reference>
<dbReference type="RefSeq" id="WP_131496633.1">
    <property type="nucleotide sequence ID" value="NZ_SJKC01000002.1"/>
</dbReference>
<evidence type="ECO:0000256" key="1">
    <source>
        <dbReference type="SAM" id="Phobius"/>
    </source>
</evidence>
<sequence length="551" mass="59245">MPSGARCGRLEVPENRDVPTTRTIKIPYVVVPARDAVKKPPLVFMGGGPGSGTIQLAFFFADLVRDRNVVLLEQRGGDRSDPDLDCPEADKRFADMFTHTEDPYAEADTVADAMQTCLKNFPGDPRGYTARNAALDLRDLRVALGYEHWSLYGLSWSTGVMAQLAALDPAGVDAVVLDSFSPPSVDFAQNGYDGLRTSLGPAAYADLTKAAAQLDAHPQAVPGHNPVTNEPRTYRLTGDDLVTLVHSAAYEVDLLPILPLLLHQLAAGKYGALNTLVAVGIGELVSHNLGQYWLMQCQDEVPYRTAGARHARPVIAWLAADDVVCGRLGLPRSPATTRAPVRFTQPTLVLAGVQDPITPAATADSASAGLPHRQFVEFAGIGHAVVLSSRCGRTVVTAWLDGRSLEQCQGEPPYQVVGPSDLHLTSRLAATATGGYLPMVPAALFVVLVVGWILGWIVHAVVRRRVRLWNVLPALAGLLFLGSFGALLWSEYDVLPARLLLGVPHLAPWTGVLLVATLPWWTKARSWWSAAAGLVWLGGLAWFTVVVVLPS</sequence>
<keyword evidence="1" id="KW-0472">Membrane</keyword>
<keyword evidence="1" id="KW-1133">Transmembrane helix</keyword>
<comment type="caution">
    <text evidence="4">The sequence shown here is derived from an EMBL/GenBank/DDBJ whole genome shotgun (WGS) entry which is preliminary data.</text>
</comment>
<dbReference type="Pfam" id="PF00561">
    <property type="entry name" value="Abhydrolase_1"/>
    <property type="match status" value="1"/>
</dbReference>
<feature type="transmembrane region" description="Helical" evidence="1">
    <location>
        <begin position="436"/>
        <end position="457"/>
    </location>
</feature>
<dbReference type="AlphaFoldDB" id="A0A4R0J0W2"/>
<dbReference type="InterPro" id="IPR000073">
    <property type="entry name" value="AB_hydrolase_1"/>
</dbReference>
<evidence type="ECO:0000259" key="3">
    <source>
        <dbReference type="Pfam" id="PF08386"/>
    </source>
</evidence>
<evidence type="ECO:0000259" key="2">
    <source>
        <dbReference type="Pfam" id="PF00561"/>
    </source>
</evidence>
<dbReference type="SUPFAM" id="SSF53474">
    <property type="entry name" value="alpha/beta-Hydrolases"/>
    <property type="match status" value="1"/>
</dbReference>
<dbReference type="GO" id="GO:0016787">
    <property type="term" value="F:hydrolase activity"/>
    <property type="evidence" value="ECO:0007669"/>
    <property type="project" value="UniProtKB-KW"/>
</dbReference>
<protein>
    <submittedName>
        <fullName evidence="4">Alpha/beta fold hydrolase</fullName>
    </submittedName>
</protein>
<feature type="transmembrane region" description="Helical" evidence="1">
    <location>
        <begin position="501"/>
        <end position="521"/>
    </location>
</feature>